<keyword evidence="6" id="KW-1185">Reference proteome</keyword>
<dbReference type="PRINTS" id="PR00326">
    <property type="entry name" value="GTP1OBG"/>
</dbReference>
<gene>
    <name evidence="5" type="ORF">NEOLI_000715</name>
</gene>
<organism evidence="5 6">
    <name type="scientific">Neolecta irregularis (strain DAH-3)</name>
    <dbReference type="NCBI Taxonomy" id="1198029"/>
    <lineage>
        <taxon>Eukaryota</taxon>
        <taxon>Fungi</taxon>
        <taxon>Dikarya</taxon>
        <taxon>Ascomycota</taxon>
        <taxon>Taphrinomycotina</taxon>
        <taxon>Neolectales</taxon>
        <taxon>Neolectaceae</taxon>
        <taxon>Neolecta</taxon>
    </lineage>
</organism>
<evidence type="ECO:0000256" key="1">
    <source>
        <dbReference type="ARBA" id="ARBA00022741"/>
    </source>
</evidence>
<evidence type="ECO:0000259" key="3">
    <source>
        <dbReference type="PROSITE" id="PS51710"/>
    </source>
</evidence>
<dbReference type="FunFam" id="3.10.20.30:FF:000003">
    <property type="entry name" value="Developmentally-regulated GTP-binding protein 1"/>
    <property type="match status" value="1"/>
</dbReference>
<evidence type="ECO:0000313" key="6">
    <source>
        <dbReference type="Proteomes" id="UP000186594"/>
    </source>
</evidence>
<dbReference type="Gene3D" id="6.10.140.1070">
    <property type="match status" value="1"/>
</dbReference>
<dbReference type="InterPro" id="IPR004095">
    <property type="entry name" value="TGS"/>
</dbReference>
<evidence type="ECO:0000256" key="2">
    <source>
        <dbReference type="ARBA" id="ARBA00023134"/>
    </source>
</evidence>
<dbReference type="Pfam" id="PF16897">
    <property type="entry name" value="MMR_HSR1_Xtn"/>
    <property type="match status" value="1"/>
</dbReference>
<keyword evidence="1" id="KW-0547">Nucleotide-binding</keyword>
<dbReference type="InterPro" id="IPR012676">
    <property type="entry name" value="TGS-like"/>
</dbReference>
<dbReference type="GO" id="GO:1903833">
    <property type="term" value="P:positive regulation of cellular response to amino acid starvation"/>
    <property type="evidence" value="ECO:0007669"/>
    <property type="project" value="EnsemblFungi"/>
</dbReference>
<accession>A0A1U7LWA7</accession>
<dbReference type="InterPro" id="IPR012675">
    <property type="entry name" value="Beta-grasp_dom_sf"/>
</dbReference>
<dbReference type="InterPro" id="IPR031662">
    <property type="entry name" value="GTP-binding_2"/>
</dbReference>
<dbReference type="Gene3D" id="3.10.20.30">
    <property type="match status" value="1"/>
</dbReference>
<dbReference type="PROSITE" id="PS51880">
    <property type="entry name" value="TGS"/>
    <property type="match status" value="1"/>
</dbReference>
<dbReference type="GO" id="GO:0002181">
    <property type="term" value="P:cytoplasmic translation"/>
    <property type="evidence" value="ECO:0007669"/>
    <property type="project" value="EnsemblFungi"/>
</dbReference>
<dbReference type="GO" id="GO:0003924">
    <property type="term" value="F:GTPase activity"/>
    <property type="evidence" value="ECO:0007669"/>
    <property type="project" value="InterPro"/>
</dbReference>
<dbReference type="STRING" id="1198029.A0A1U7LWA7"/>
<feature type="domain" description="TGS" evidence="4">
    <location>
        <begin position="280"/>
        <end position="355"/>
    </location>
</feature>
<dbReference type="InterPro" id="IPR045001">
    <property type="entry name" value="DRG"/>
</dbReference>
<dbReference type="GO" id="GO:0005525">
    <property type="term" value="F:GTP binding"/>
    <property type="evidence" value="ECO:0007669"/>
    <property type="project" value="UniProtKB-KW"/>
</dbReference>
<protein>
    <submittedName>
        <fullName evidence="5">GTP-binding protein 1</fullName>
    </submittedName>
</protein>
<dbReference type="OrthoDB" id="603at2759"/>
<comment type="caution">
    <text evidence="5">The sequence shown here is derived from an EMBL/GenBank/DDBJ whole genome shotgun (WGS) entry which is preliminary data.</text>
</comment>
<evidence type="ECO:0000259" key="4">
    <source>
        <dbReference type="PROSITE" id="PS51880"/>
    </source>
</evidence>
<dbReference type="EMBL" id="LXFE01000138">
    <property type="protein sequence ID" value="OLL26909.1"/>
    <property type="molecule type" value="Genomic_DNA"/>
</dbReference>
<proteinExistence type="predicted"/>
<keyword evidence="2" id="KW-0342">GTP-binding</keyword>
<evidence type="ECO:0000313" key="5">
    <source>
        <dbReference type="EMBL" id="OLL26909.1"/>
    </source>
</evidence>
<dbReference type="InterPro" id="IPR006074">
    <property type="entry name" value="GTP1-OBG_CS"/>
</dbReference>
<dbReference type="SUPFAM" id="SSF81271">
    <property type="entry name" value="TGS-like"/>
    <property type="match status" value="1"/>
</dbReference>
<dbReference type="PROSITE" id="PS51710">
    <property type="entry name" value="G_OBG"/>
    <property type="match status" value="1"/>
</dbReference>
<dbReference type="InterPro" id="IPR006073">
    <property type="entry name" value="GTP-bd"/>
</dbReference>
<dbReference type="AlphaFoldDB" id="A0A1U7LWA7"/>
<dbReference type="Gene3D" id="3.40.50.300">
    <property type="entry name" value="P-loop containing nucleotide triphosphate hydrolases"/>
    <property type="match status" value="1"/>
</dbReference>
<reference evidence="5 6" key="1">
    <citation type="submission" date="2016-04" db="EMBL/GenBank/DDBJ databases">
        <title>Evolutionary innovation and constraint leading to complex multicellularity in the Ascomycota.</title>
        <authorList>
            <person name="Cisse O."/>
            <person name="Nguyen A."/>
            <person name="Hewitt D.A."/>
            <person name="Jedd G."/>
            <person name="Stajich J.E."/>
        </authorList>
    </citation>
    <scope>NUCLEOTIDE SEQUENCE [LARGE SCALE GENOMIC DNA]</scope>
    <source>
        <strain evidence="5 6">DAH-3</strain>
    </source>
</reference>
<dbReference type="InterPro" id="IPR027417">
    <property type="entry name" value="P-loop_NTPase"/>
</dbReference>
<dbReference type="OMA" id="DVCDQVH"/>
<dbReference type="CDD" id="cd01896">
    <property type="entry name" value="DRG"/>
    <property type="match status" value="1"/>
</dbReference>
<dbReference type="PANTHER" id="PTHR43127">
    <property type="entry name" value="DEVELOPMENTALLY-REGULATED GTP-BINDING PROTEIN 2"/>
    <property type="match status" value="1"/>
</dbReference>
<dbReference type="Pfam" id="PF01926">
    <property type="entry name" value="MMR_HSR1"/>
    <property type="match status" value="1"/>
</dbReference>
<dbReference type="PROSITE" id="PS00905">
    <property type="entry name" value="GTP1_OBG"/>
    <property type="match status" value="1"/>
</dbReference>
<sequence>MGITEKIKEIEIEMARTQKNKATEYHLGLLKAKLARYRAQLLEPAAGSGKSPGEGFYVRMSGDARVAFIGFPEIDIIVKSTLSFSADSEIFQLTKTKSEVASYEFTTLTAIPGVIEYDGAEIQALDLPGIIQGASEGKGRGRQVIAAAKTADLILIVLDCAKSRDQRRLLEIKTGGGITFNATCKLTHIDERTVQGILREYQIHNANVLIREDVTLDDFVDVILESHRKYIKCLYVYNKIDCISLEEVDRLAREPNTVVISCEWSLNLDYLLDRIWDELGLLRIYTKKRGQYPDFKEALIVRDNSTVEDVCHAIHRNIAENFKTCYVWGRSAKHQPQRVGLNFPVADEDVISIITK</sequence>
<feature type="domain" description="OBG-type G" evidence="3">
    <location>
        <begin position="93"/>
        <end position="280"/>
    </location>
</feature>
<dbReference type="InterPro" id="IPR031167">
    <property type="entry name" value="G_OBG"/>
</dbReference>
<name>A0A1U7LWA7_NEOID</name>
<dbReference type="Proteomes" id="UP000186594">
    <property type="component" value="Unassembled WGS sequence"/>
</dbReference>
<dbReference type="SUPFAM" id="SSF52540">
    <property type="entry name" value="P-loop containing nucleoside triphosphate hydrolases"/>
    <property type="match status" value="1"/>
</dbReference>
<dbReference type="Pfam" id="PF02824">
    <property type="entry name" value="TGS"/>
    <property type="match status" value="1"/>
</dbReference>